<sequence length="250" mass="28481">MAPVKFEEHVREKLNEREIQPSGDSWERLSASMDQESNKKSRFKIWWYAAAVLLVILTGGIFRSLQTVEKSPVFVEQPSEKSKDNIENTRDFITPVHESQIAAEEKELVPAINKQESSGSDKPSVPGKTKMQNRTGKDVLIANRREIATIEIPEPQTAHNELQLENFRNEEIKIVIQQNMSSEAKAEALLAQAMKGLERSNIGSRDIEAMANNLLDEAEEDLDQSFRREVFEIMKEKFIQAKDAIVTRND</sequence>
<comment type="caution">
    <text evidence="3">The sequence shown here is derived from an EMBL/GenBank/DDBJ whole genome shotgun (WGS) entry which is preliminary data.</text>
</comment>
<feature type="transmembrane region" description="Helical" evidence="2">
    <location>
        <begin position="45"/>
        <end position="65"/>
    </location>
</feature>
<organism evidence="3 4">
    <name type="scientific">Christiangramia sabulilitoris</name>
    <dbReference type="NCBI Taxonomy" id="2583991"/>
    <lineage>
        <taxon>Bacteria</taxon>
        <taxon>Pseudomonadati</taxon>
        <taxon>Bacteroidota</taxon>
        <taxon>Flavobacteriia</taxon>
        <taxon>Flavobacteriales</taxon>
        <taxon>Flavobacteriaceae</taxon>
        <taxon>Christiangramia</taxon>
    </lineage>
</organism>
<proteinExistence type="predicted"/>
<gene>
    <name evidence="3" type="ORF">FGM01_09605</name>
</gene>
<feature type="region of interest" description="Disordered" evidence="1">
    <location>
        <begin position="113"/>
        <end position="133"/>
    </location>
</feature>
<keyword evidence="2" id="KW-0812">Transmembrane</keyword>
<keyword evidence="2" id="KW-0472">Membrane</keyword>
<keyword evidence="2" id="KW-1133">Transmembrane helix</keyword>
<name>A0A550I3T6_9FLAO</name>
<accession>A0A550I3T6</accession>
<dbReference type="RefSeq" id="WP_143410957.1">
    <property type="nucleotide sequence ID" value="NZ_VHSF01000002.1"/>
</dbReference>
<dbReference type="Proteomes" id="UP000315131">
    <property type="component" value="Unassembled WGS sequence"/>
</dbReference>
<keyword evidence="4" id="KW-1185">Reference proteome</keyword>
<protein>
    <submittedName>
        <fullName evidence="3">Uncharacterized protein</fullName>
    </submittedName>
</protein>
<evidence type="ECO:0000313" key="4">
    <source>
        <dbReference type="Proteomes" id="UP000315131"/>
    </source>
</evidence>
<evidence type="ECO:0000256" key="2">
    <source>
        <dbReference type="SAM" id="Phobius"/>
    </source>
</evidence>
<dbReference type="EMBL" id="VHSF01000002">
    <property type="protein sequence ID" value="TRO65642.1"/>
    <property type="molecule type" value="Genomic_DNA"/>
</dbReference>
<reference evidence="3 4" key="1">
    <citation type="submission" date="2019-06" db="EMBL/GenBank/DDBJ databases">
        <title>Gramella sabulilitoris sp. nov., isolated from a marine sand.</title>
        <authorList>
            <person name="Yoon J.-H."/>
        </authorList>
    </citation>
    <scope>NUCLEOTIDE SEQUENCE [LARGE SCALE GENOMIC DNA]</scope>
    <source>
        <strain evidence="3 4">HSMS-1</strain>
    </source>
</reference>
<dbReference type="OrthoDB" id="1247025at2"/>
<evidence type="ECO:0000256" key="1">
    <source>
        <dbReference type="SAM" id="MobiDB-lite"/>
    </source>
</evidence>
<evidence type="ECO:0000313" key="3">
    <source>
        <dbReference type="EMBL" id="TRO65642.1"/>
    </source>
</evidence>
<dbReference type="AlphaFoldDB" id="A0A550I3T6"/>